<evidence type="ECO:0000313" key="2">
    <source>
        <dbReference type="EMBL" id="RTR27655.1"/>
    </source>
</evidence>
<evidence type="ECO:0000313" key="3">
    <source>
        <dbReference type="Proteomes" id="UP000282060"/>
    </source>
</evidence>
<keyword evidence="1" id="KW-0472">Membrane</keyword>
<keyword evidence="3" id="KW-1185">Reference proteome</keyword>
<reference evidence="2 3" key="1">
    <citation type="submission" date="2018-12" db="EMBL/GenBank/DDBJ databases">
        <authorList>
            <person name="Yu L."/>
        </authorList>
    </citation>
    <scope>NUCLEOTIDE SEQUENCE [LARGE SCALE GENOMIC DNA]</scope>
    <source>
        <strain evidence="2 3">HAW-EB5</strain>
    </source>
</reference>
<dbReference type="Proteomes" id="UP000282060">
    <property type="component" value="Unassembled WGS sequence"/>
</dbReference>
<comment type="caution">
    <text evidence="2">The sequence shown here is derived from an EMBL/GenBank/DDBJ whole genome shotgun (WGS) entry which is preliminary data.</text>
</comment>
<evidence type="ECO:0000256" key="1">
    <source>
        <dbReference type="SAM" id="Phobius"/>
    </source>
</evidence>
<accession>A0A431VWZ8</accession>
<dbReference type="OrthoDB" id="6199345at2"/>
<dbReference type="RefSeq" id="WP_126507741.1">
    <property type="nucleotide sequence ID" value="NZ_RXNV01000015.1"/>
</dbReference>
<organism evidence="2 3">
    <name type="scientific">Shewanella atlantica</name>
    <dbReference type="NCBI Taxonomy" id="271099"/>
    <lineage>
        <taxon>Bacteria</taxon>
        <taxon>Pseudomonadati</taxon>
        <taxon>Pseudomonadota</taxon>
        <taxon>Gammaproteobacteria</taxon>
        <taxon>Alteromonadales</taxon>
        <taxon>Shewanellaceae</taxon>
        <taxon>Shewanella</taxon>
    </lineage>
</organism>
<keyword evidence="1" id="KW-0812">Transmembrane</keyword>
<keyword evidence="1" id="KW-1133">Transmembrane helix</keyword>
<name>A0A431VWZ8_9GAMM</name>
<feature type="transmembrane region" description="Helical" evidence="1">
    <location>
        <begin position="72"/>
        <end position="90"/>
    </location>
</feature>
<dbReference type="AlphaFoldDB" id="A0A431VWZ8"/>
<sequence length="225" mass="25305">MKMNTEQMNTSFKQSAKQFIEQQHLDNEQLAKFESLLSDHMGEALPVEPSSISNSKAQAADISNSKVRFRSYIALVASLILIVTMSLNYYPQGPAISLMIADEVAMNHINMKPLEVDSQRIEPIREYFTELNFSVVKSSLFSKQNYQMLGGRYCSIQGVSAAQIRYQTDSGNKVTLYEVGYDAELYGKLPHFESGEPALEVYVKGIRVLLWVEKGLLMAEAQSID</sequence>
<evidence type="ECO:0008006" key="4">
    <source>
        <dbReference type="Google" id="ProtNLM"/>
    </source>
</evidence>
<dbReference type="EMBL" id="RXNV01000015">
    <property type="protein sequence ID" value="RTR27655.1"/>
    <property type="molecule type" value="Genomic_DNA"/>
</dbReference>
<protein>
    <recommendedName>
        <fullName evidence="4">DUF3379 domain-containing protein</fullName>
    </recommendedName>
</protein>
<gene>
    <name evidence="2" type="ORF">EKG39_19795</name>
</gene>
<proteinExistence type="predicted"/>